<reference evidence="2 3" key="1">
    <citation type="journal article" date="2015" name="Genome Announc.">
        <title>Draft Genome Sequences of Leptospira santarosai Strains U160, U164, and U233, Isolated from Asymptomatic Cattle.</title>
        <authorList>
            <person name="Kremer F.S."/>
            <person name="Eslabao M.R."/>
            <person name="Provisor M."/>
            <person name="Woloski R.D."/>
            <person name="Ramires O.V."/>
            <person name="Moreno L.Z."/>
            <person name="Moreno A.M."/>
            <person name="Hamond C."/>
            <person name="Lilenbaum W."/>
            <person name="Dellagostin O.A."/>
        </authorList>
    </citation>
    <scope>NUCLEOTIDE SEQUENCE [LARGE SCALE GENOMIC DNA]</scope>
    <source>
        <strain evidence="2 3">U160</strain>
    </source>
</reference>
<dbReference type="InterPro" id="IPR001173">
    <property type="entry name" value="Glyco_trans_2-like"/>
</dbReference>
<gene>
    <name evidence="2" type="ORF">XB16_1879</name>
</gene>
<dbReference type="Proteomes" id="UP000033961">
    <property type="component" value="Chromosome I"/>
</dbReference>
<name>A0A2P1QTY8_9LEPT</name>
<evidence type="ECO:0000313" key="2">
    <source>
        <dbReference type="EMBL" id="AVQ12207.1"/>
    </source>
</evidence>
<evidence type="ECO:0000313" key="3">
    <source>
        <dbReference type="Proteomes" id="UP000033961"/>
    </source>
</evidence>
<dbReference type="Gene3D" id="3.90.550.10">
    <property type="entry name" value="Spore Coat Polysaccharide Biosynthesis Protein SpsA, Chain A"/>
    <property type="match status" value="1"/>
</dbReference>
<keyword evidence="2" id="KW-0808">Transferase</keyword>
<dbReference type="InterPro" id="IPR029044">
    <property type="entry name" value="Nucleotide-diphossugar_trans"/>
</dbReference>
<accession>A0A2P1QTY8</accession>
<dbReference type="EMBL" id="CP027843">
    <property type="protein sequence ID" value="AVQ12207.1"/>
    <property type="molecule type" value="Genomic_DNA"/>
</dbReference>
<dbReference type="Pfam" id="PF00535">
    <property type="entry name" value="Glycos_transf_2"/>
    <property type="match status" value="1"/>
</dbReference>
<proteinExistence type="predicted"/>
<dbReference type="InterPro" id="IPR050834">
    <property type="entry name" value="Glycosyltransf_2"/>
</dbReference>
<sequence length="323" mass="37723">MDEPRVVYSFSQKVERMLEEFSPLAVIVTFNPDFNFTYKNIQNLNSNLVPVLVVDNRSEDVSSIRSKIGGQNILLENESNLGLGFALNRGIEYAQANRYTHVWLFDQDSFLETSAIRVFLQKVAEYEKQNHGDEKVASFGPNIFDTIKNRNIYGTLENESGILNSKFLITSGSFYSLDVFEDVGLVYQDFFIDYLDYEWCFRANRKGYVHKIVSGVRMNHSIGNDSKNILGLFKVAIHSPFRWYFLFRNGMYICGMPHIPFRFKLEVVLKTIFRLLALPIFSDSKYQAYRHILWGIRDGVMKKQSPFYKQLIDRTYRKESFIK</sequence>
<protein>
    <submittedName>
        <fullName evidence="2">Glycosyltransferase, group 2 family protein</fullName>
    </submittedName>
</protein>
<dbReference type="GO" id="GO:0016740">
    <property type="term" value="F:transferase activity"/>
    <property type="evidence" value="ECO:0007669"/>
    <property type="project" value="UniProtKB-KW"/>
</dbReference>
<feature type="domain" description="Glycosyltransferase 2-like" evidence="1">
    <location>
        <begin position="26"/>
        <end position="183"/>
    </location>
</feature>
<dbReference type="CDD" id="cd02526">
    <property type="entry name" value="GT2_RfbF_like"/>
    <property type="match status" value="1"/>
</dbReference>
<evidence type="ECO:0000259" key="1">
    <source>
        <dbReference type="Pfam" id="PF00535"/>
    </source>
</evidence>
<organism evidence="2 3">
    <name type="scientific">Leptospira santarosai</name>
    <dbReference type="NCBI Taxonomy" id="28183"/>
    <lineage>
        <taxon>Bacteria</taxon>
        <taxon>Pseudomonadati</taxon>
        <taxon>Spirochaetota</taxon>
        <taxon>Spirochaetia</taxon>
        <taxon>Leptospirales</taxon>
        <taxon>Leptospiraceae</taxon>
        <taxon>Leptospira</taxon>
    </lineage>
</organism>
<dbReference type="PANTHER" id="PTHR43685:SF2">
    <property type="entry name" value="GLYCOSYLTRANSFERASE 2-LIKE DOMAIN-CONTAINING PROTEIN"/>
    <property type="match status" value="1"/>
</dbReference>
<dbReference type="AlphaFoldDB" id="A0A2P1QTY8"/>
<dbReference type="SUPFAM" id="SSF53448">
    <property type="entry name" value="Nucleotide-diphospho-sugar transferases"/>
    <property type="match status" value="1"/>
</dbReference>
<dbReference type="PANTHER" id="PTHR43685">
    <property type="entry name" value="GLYCOSYLTRANSFERASE"/>
    <property type="match status" value="1"/>
</dbReference>